<reference evidence="2 3" key="1">
    <citation type="submission" date="2023-08" db="EMBL/GenBank/DDBJ databases">
        <title>Implementing the SeqCode for naming new Mesorhizobium species isolated from Vachellia karroo root nodules.</title>
        <authorList>
            <person name="Van Lill M."/>
        </authorList>
    </citation>
    <scope>NUCLEOTIDE SEQUENCE [LARGE SCALE GENOMIC DNA]</scope>
    <source>
        <strain evidence="2 3">VK23A</strain>
    </source>
</reference>
<keyword evidence="3" id="KW-1185">Reference proteome</keyword>
<sequence>MPDEFSRIIAFLAVVMALLFAGLHFHHGNILATLYFMTGAILVTAVTRMNVRRGLI</sequence>
<evidence type="ECO:0000256" key="1">
    <source>
        <dbReference type="SAM" id="Phobius"/>
    </source>
</evidence>
<keyword evidence="1" id="KW-1133">Transmembrane helix</keyword>
<keyword evidence="1" id="KW-0812">Transmembrane</keyword>
<dbReference type="RefSeq" id="WP_320315021.1">
    <property type="nucleotide sequence ID" value="NZ_JAVIIX010000001.1"/>
</dbReference>
<accession>A0ABU4X7I1</accession>
<feature type="transmembrane region" description="Helical" evidence="1">
    <location>
        <begin position="32"/>
        <end position="51"/>
    </location>
</feature>
<dbReference type="Proteomes" id="UP001271780">
    <property type="component" value="Unassembled WGS sequence"/>
</dbReference>
<name>A0ABU4X7I1_9HYPH</name>
<evidence type="ECO:0000313" key="3">
    <source>
        <dbReference type="Proteomes" id="UP001271780"/>
    </source>
</evidence>
<comment type="caution">
    <text evidence="2">The sequence shown here is derived from an EMBL/GenBank/DDBJ whole genome shotgun (WGS) entry which is preliminary data.</text>
</comment>
<dbReference type="EMBL" id="JAVIIZ010000001">
    <property type="protein sequence ID" value="MDX8470770.1"/>
    <property type="molecule type" value="Genomic_DNA"/>
</dbReference>
<evidence type="ECO:0000313" key="2">
    <source>
        <dbReference type="EMBL" id="MDX8470770.1"/>
    </source>
</evidence>
<protein>
    <submittedName>
        <fullName evidence="2">Uncharacterized protein</fullName>
    </submittedName>
</protein>
<gene>
    <name evidence="2" type="ORF">RFM27_01625</name>
</gene>
<organism evidence="2 3">
    <name type="scientific">Mesorhizobium dulcispinae</name>
    <dbReference type="NCBI Taxonomy" id="3072316"/>
    <lineage>
        <taxon>Bacteria</taxon>
        <taxon>Pseudomonadati</taxon>
        <taxon>Pseudomonadota</taxon>
        <taxon>Alphaproteobacteria</taxon>
        <taxon>Hyphomicrobiales</taxon>
        <taxon>Phyllobacteriaceae</taxon>
        <taxon>Mesorhizobium</taxon>
    </lineage>
</organism>
<keyword evidence="1" id="KW-0472">Membrane</keyword>
<proteinExistence type="predicted"/>
<feature type="transmembrane region" description="Helical" evidence="1">
    <location>
        <begin position="7"/>
        <end position="26"/>
    </location>
</feature>